<sequence>MANFIMTILSSLTSKIFSHKYHHVSSYPEFFAQYTVGTSVYNTSRPNESYVIYQLFVDHDNPDGPYVVALLKATKNTSNCLRKGTMLLTRMASADKQFYLPCK</sequence>
<dbReference type="AlphaFoldDB" id="A0A6C0HI31"/>
<evidence type="ECO:0000313" key="1">
    <source>
        <dbReference type="EMBL" id="QHT80114.1"/>
    </source>
</evidence>
<accession>A0A6C0HI31</accession>
<protein>
    <submittedName>
        <fullName evidence="1">Uncharacterized protein</fullName>
    </submittedName>
</protein>
<proteinExistence type="predicted"/>
<organism evidence="1">
    <name type="scientific">viral metagenome</name>
    <dbReference type="NCBI Taxonomy" id="1070528"/>
    <lineage>
        <taxon>unclassified sequences</taxon>
        <taxon>metagenomes</taxon>
        <taxon>organismal metagenomes</taxon>
    </lineage>
</organism>
<reference evidence="1" key="1">
    <citation type="journal article" date="2020" name="Nature">
        <title>Giant virus diversity and host interactions through global metagenomics.</title>
        <authorList>
            <person name="Schulz F."/>
            <person name="Roux S."/>
            <person name="Paez-Espino D."/>
            <person name="Jungbluth S."/>
            <person name="Walsh D.A."/>
            <person name="Denef V.J."/>
            <person name="McMahon K.D."/>
            <person name="Konstantinidis K.T."/>
            <person name="Eloe-Fadrosh E.A."/>
            <person name="Kyrpides N.C."/>
            <person name="Woyke T."/>
        </authorList>
    </citation>
    <scope>NUCLEOTIDE SEQUENCE</scope>
    <source>
        <strain evidence="1">GVMAG-M-3300023184-105</strain>
    </source>
</reference>
<dbReference type="EMBL" id="MN739961">
    <property type="protein sequence ID" value="QHT80114.1"/>
    <property type="molecule type" value="Genomic_DNA"/>
</dbReference>
<name>A0A6C0HI31_9ZZZZ</name>